<keyword evidence="1" id="KW-0812">Transmembrane</keyword>
<dbReference type="Proteomes" id="UP000759529">
    <property type="component" value="Unassembled WGS sequence"/>
</dbReference>
<accession>A0ABS2CX82</accession>
<feature type="transmembrane region" description="Helical" evidence="1">
    <location>
        <begin position="6"/>
        <end position="24"/>
    </location>
</feature>
<proteinExistence type="predicted"/>
<protein>
    <submittedName>
        <fullName evidence="2">DUF4870 domain-containing protein</fullName>
    </submittedName>
</protein>
<feature type="transmembrane region" description="Helical" evidence="1">
    <location>
        <begin position="67"/>
        <end position="91"/>
    </location>
</feature>
<name>A0ABS2CX82_9FLAO</name>
<dbReference type="EMBL" id="JACSOD020000482">
    <property type="protein sequence ID" value="MBM6499509.1"/>
    <property type="molecule type" value="Genomic_DNA"/>
</dbReference>
<keyword evidence="3" id="KW-1185">Reference proteome</keyword>
<reference evidence="2 3" key="1">
    <citation type="submission" date="2021-02" db="EMBL/GenBank/DDBJ databases">
        <authorList>
            <person name="Jung H.S."/>
            <person name="Chun B.H."/>
            <person name="Jeon C.O."/>
        </authorList>
    </citation>
    <scope>NUCLEOTIDE SEQUENCE [LARGE SCALE GENOMIC DNA]</scope>
    <source>
        <strain evidence="2 3">LMG 25203</strain>
    </source>
</reference>
<evidence type="ECO:0000313" key="2">
    <source>
        <dbReference type="EMBL" id="MBM6499509.1"/>
    </source>
</evidence>
<keyword evidence="1" id="KW-1133">Transmembrane helix</keyword>
<comment type="caution">
    <text evidence="2">The sequence shown here is derived from an EMBL/GenBank/DDBJ whole genome shotgun (WGS) entry which is preliminary data.</text>
</comment>
<gene>
    <name evidence="2" type="ORF">H9X54_009395</name>
</gene>
<organism evidence="2 3">
    <name type="scientific">Flavobacterium macrobrachii</name>
    <dbReference type="NCBI Taxonomy" id="591204"/>
    <lineage>
        <taxon>Bacteria</taxon>
        <taxon>Pseudomonadati</taxon>
        <taxon>Bacteroidota</taxon>
        <taxon>Flavobacteriia</taxon>
        <taxon>Flavobacteriales</taxon>
        <taxon>Flavobacteriaceae</taxon>
        <taxon>Flavobacterium</taxon>
    </lineage>
</organism>
<keyword evidence="1" id="KW-0472">Membrane</keyword>
<evidence type="ECO:0000313" key="3">
    <source>
        <dbReference type="Proteomes" id="UP000759529"/>
    </source>
</evidence>
<feature type="transmembrane region" description="Helical" evidence="1">
    <location>
        <begin position="40"/>
        <end position="61"/>
    </location>
</feature>
<evidence type="ECO:0000256" key="1">
    <source>
        <dbReference type="SAM" id="Phobius"/>
    </source>
</evidence>
<sequence>MKKKTASLVCYITLIGWFMAYNSYKYSKKSSLLKFHLKQSLGLGIISIITNLVIILIELFFNYPISLVILLNNMLLFILWIAGITSALYGVRLPLPIIGSLFEDKFSFIE</sequence>
<dbReference type="RefSeq" id="WP_204158753.1">
    <property type="nucleotide sequence ID" value="NZ_JACSOD020000482.1"/>
</dbReference>